<dbReference type="PANTHER" id="PTHR24269:SF16">
    <property type="entry name" value="PROTEIN SLG1"/>
    <property type="match status" value="1"/>
</dbReference>
<evidence type="ECO:0000256" key="3">
    <source>
        <dbReference type="ARBA" id="ARBA00022729"/>
    </source>
</evidence>
<protein>
    <recommendedName>
        <fullName evidence="8">WSC domain-containing protein</fullName>
    </recommendedName>
</protein>
<dbReference type="PROSITE" id="PS51212">
    <property type="entry name" value="WSC"/>
    <property type="match status" value="2"/>
</dbReference>
<dbReference type="PANTHER" id="PTHR24269">
    <property type="entry name" value="KREMEN PROTEIN"/>
    <property type="match status" value="1"/>
</dbReference>
<evidence type="ECO:0000256" key="5">
    <source>
        <dbReference type="ARBA" id="ARBA00023136"/>
    </source>
</evidence>
<keyword evidence="3 7" id="KW-0732">Signal</keyword>
<feature type="signal peptide" evidence="7">
    <location>
        <begin position="1"/>
        <end position="22"/>
    </location>
</feature>
<dbReference type="EMBL" id="NIVC01002480">
    <property type="protein sequence ID" value="PAA57496.1"/>
    <property type="molecule type" value="Genomic_DNA"/>
</dbReference>
<name>A0A267E7U9_9PLAT</name>
<dbReference type="SMART" id="SM00321">
    <property type="entry name" value="WSC"/>
    <property type="match status" value="2"/>
</dbReference>
<dbReference type="InterPro" id="IPR002889">
    <property type="entry name" value="WSC_carb-bd"/>
</dbReference>
<proteinExistence type="predicted"/>
<dbReference type="InterPro" id="IPR051836">
    <property type="entry name" value="Kremen_rcpt"/>
</dbReference>
<gene>
    <name evidence="9" type="ORF">BOX15_Mlig008808g3</name>
</gene>
<dbReference type="OrthoDB" id="9889709at2759"/>
<reference evidence="9 10" key="1">
    <citation type="submission" date="2017-06" db="EMBL/GenBank/DDBJ databases">
        <title>A platform for efficient transgenesis in Macrostomum lignano, a flatworm model organism for stem cell research.</title>
        <authorList>
            <person name="Berezikov E."/>
        </authorList>
    </citation>
    <scope>NUCLEOTIDE SEQUENCE [LARGE SCALE GENOMIC DNA]</scope>
    <source>
        <strain evidence="9">DV1</strain>
        <tissue evidence="9">Whole organism</tissue>
    </source>
</reference>
<keyword evidence="10" id="KW-1185">Reference proteome</keyword>
<keyword evidence="6" id="KW-0325">Glycoprotein</keyword>
<dbReference type="AlphaFoldDB" id="A0A267E7U9"/>
<evidence type="ECO:0000256" key="1">
    <source>
        <dbReference type="ARBA" id="ARBA00004167"/>
    </source>
</evidence>
<dbReference type="STRING" id="282301.A0A267E7U9"/>
<accession>A0A267E7U9</accession>
<organism evidence="9 10">
    <name type="scientific">Macrostomum lignano</name>
    <dbReference type="NCBI Taxonomy" id="282301"/>
    <lineage>
        <taxon>Eukaryota</taxon>
        <taxon>Metazoa</taxon>
        <taxon>Spiralia</taxon>
        <taxon>Lophotrochozoa</taxon>
        <taxon>Platyhelminthes</taxon>
        <taxon>Rhabditophora</taxon>
        <taxon>Macrostomorpha</taxon>
        <taxon>Macrostomida</taxon>
        <taxon>Macrostomidae</taxon>
        <taxon>Macrostomum</taxon>
    </lineage>
</organism>
<evidence type="ECO:0000313" key="10">
    <source>
        <dbReference type="Proteomes" id="UP000215902"/>
    </source>
</evidence>
<dbReference type="Pfam" id="PF01822">
    <property type="entry name" value="WSC"/>
    <property type="match status" value="2"/>
</dbReference>
<keyword evidence="5" id="KW-0472">Membrane</keyword>
<sequence length="820" mass="89673">MLLAYPQLLLLLLQLAPGPVRGEFWDSEFVNKLYSFVRYKGYFVSLFQHATKPDHFFYTPLVLLDKESGQSFYNYLRGVQEVDFTVLMSTDGLRAEVLQHLVADKRVNSPHVQLIPMETVRFTFASALRRGSMKLDLETTAVPNNHLPNSLPIKFYSFGQSEARKFMAAVREHPAILDQLVLEYTITQQRSAEKQVEIKAEYIASTALFAKLTTMTAPGTVRYLTAHDANAIASQSYSSIRARVVRSQEYIEGPDEVRLTELIQQLLTRNAATWSQLNEAARQSVFWDPTFARPDEVSHLLNRVYERESGTDRRLKVSEDQRQLLETQSAQSTACYIFKCEGDSSESSLRLDTRQRLTEEEMRQFLNERQLEVEYTGRLFVVKNMKLFRVNTAEFQSGQTIATSSVQVTKKQELHTLKLKTDPELPGDSTAVSRAACPSAPYTYKGCYEDSATAPDLNGFNYQSADMEASQCYKQCSGRGFAYFGLQSGDRCSCGAAVGRYQMRPDSECADACAGDAGQRCGGRLRNSVFAVDRPAASSASTSSSTAHPDNVYNSTKFEYRGCYEDFGDLATDSSRQPWLTQRSDGMTVEACHHFCAGGPRQQQPWFLLRAGAECHCRRRLPHGGQLKRLSDADCRQSCSGNQRQACGGGGSSGGGKAAVSIYAAASLRQSVVSPGGGGFGPDWSFQLSAASSAASSPASSASSSSGGYSELGCPAAGGDAFLETSALQTPGLTPNDCLEFCRADDTTTKYFRIGRGGGGLFDGFGGDFGFGRGGSGGGLSSSDPACSCLFTMMPESRIRFGSGRSGDCSGFKYFAIVGR</sequence>
<evidence type="ECO:0000256" key="4">
    <source>
        <dbReference type="ARBA" id="ARBA00022989"/>
    </source>
</evidence>
<feature type="chain" id="PRO_5012108280" description="WSC domain-containing protein" evidence="7">
    <location>
        <begin position="23"/>
        <end position="820"/>
    </location>
</feature>
<dbReference type="GO" id="GO:0005886">
    <property type="term" value="C:plasma membrane"/>
    <property type="evidence" value="ECO:0007669"/>
    <property type="project" value="TreeGrafter"/>
</dbReference>
<keyword evidence="2" id="KW-0812">Transmembrane</keyword>
<keyword evidence="4" id="KW-1133">Transmembrane helix</keyword>
<evidence type="ECO:0000256" key="6">
    <source>
        <dbReference type="ARBA" id="ARBA00023180"/>
    </source>
</evidence>
<comment type="subcellular location">
    <subcellularLocation>
        <location evidence="1">Membrane</location>
        <topology evidence="1">Single-pass membrane protein</topology>
    </subcellularLocation>
</comment>
<evidence type="ECO:0000256" key="7">
    <source>
        <dbReference type="SAM" id="SignalP"/>
    </source>
</evidence>
<dbReference type="Proteomes" id="UP000215902">
    <property type="component" value="Unassembled WGS sequence"/>
</dbReference>
<comment type="caution">
    <text evidence="9">The sequence shown here is derived from an EMBL/GenBank/DDBJ whole genome shotgun (WGS) entry which is preliminary data.</text>
</comment>
<feature type="domain" description="WSC" evidence="8">
    <location>
        <begin position="557"/>
        <end position="666"/>
    </location>
</feature>
<evidence type="ECO:0000256" key="2">
    <source>
        <dbReference type="ARBA" id="ARBA00022692"/>
    </source>
</evidence>
<evidence type="ECO:0000259" key="8">
    <source>
        <dbReference type="PROSITE" id="PS51212"/>
    </source>
</evidence>
<evidence type="ECO:0000313" key="9">
    <source>
        <dbReference type="EMBL" id="PAA57496.1"/>
    </source>
</evidence>
<feature type="domain" description="WSC" evidence="8">
    <location>
        <begin position="441"/>
        <end position="533"/>
    </location>
</feature>